<keyword evidence="2" id="KW-1185">Reference proteome</keyword>
<evidence type="ECO:0000313" key="2">
    <source>
        <dbReference type="Proteomes" id="UP000799779"/>
    </source>
</evidence>
<dbReference type="Proteomes" id="UP000799779">
    <property type="component" value="Unassembled WGS sequence"/>
</dbReference>
<gene>
    <name evidence="1" type="ORF">P154DRAFT_568579</name>
</gene>
<dbReference type="AlphaFoldDB" id="A0A6A5X4E4"/>
<protein>
    <submittedName>
        <fullName evidence="1">Uncharacterized protein</fullName>
    </submittedName>
</protein>
<proteinExistence type="predicted"/>
<dbReference type="OrthoDB" id="25896at2759"/>
<accession>A0A6A5X4E4</accession>
<sequence>MSGFEVAGLVLASMGIVPVFKKGYDMIQQYRKRRRSRGLGSKDSNTSKLEVETYTGQTTVANKYNDYYKAYGRAFAVGDDRARNELKDIIIQLQHGLIIALQTTLNNNTLTNPAQLVTLTISGRLDTFAALSELAQRVAVAAPISTTFATASLGNTNDWTTASNVASLGNTNDWTSAFNIKRNTVSECQPPALLLPMASTTTNPYGSNILNLSAFNGMSLGRQARDSLFPNAAITSNLENINIPSISVSKWKPPEYQWQEMTPADRSRTAKQMIEDSPFSKLTGAEKKEWIELIRSMPKPDPKACGWMSKYV</sequence>
<dbReference type="EMBL" id="ML977556">
    <property type="protein sequence ID" value="KAF2007747.1"/>
    <property type="molecule type" value="Genomic_DNA"/>
</dbReference>
<name>A0A6A5X4E4_9PLEO</name>
<reference evidence="1" key="1">
    <citation type="journal article" date="2020" name="Stud. Mycol.">
        <title>101 Dothideomycetes genomes: a test case for predicting lifestyles and emergence of pathogens.</title>
        <authorList>
            <person name="Haridas S."/>
            <person name="Albert R."/>
            <person name="Binder M."/>
            <person name="Bloem J."/>
            <person name="Labutti K."/>
            <person name="Salamov A."/>
            <person name="Andreopoulos B."/>
            <person name="Baker S."/>
            <person name="Barry K."/>
            <person name="Bills G."/>
            <person name="Bluhm B."/>
            <person name="Cannon C."/>
            <person name="Castanera R."/>
            <person name="Culley D."/>
            <person name="Daum C."/>
            <person name="Ezra D."/>
            <person name="Gonzalez J."/>
            <person name="Henrissat B."/>
            <person name="Kuo A."/>
            <person name="Liang C."/>
            <person name="Lipzen A."/>
            <person name="Lutzoni F."/>
            <person name="Magnuson J."/>
            <person name="Mondo S."/>
            <person name="Nolan M."/>
            <person name="Ohm R."/>
            <person name="Pangilinan J."/>
            <person name="Park H.-J."/>
            <person name="Ramirez L."/>
            <person name="Alfaro M."/>
            <person name="Sun H."/>
            <person name="Tritt A."/>
            <person name="Yoshinaga Y."/>
            <person name="Zwiers L.-H."/>
            <person name="Turgeon B."/>
            <person name="Goodwin S."/>
            <person name="Spatafora J."/>
            <person name="Crous P."/>
            <person name="Grigoriev I."/>
        </authorList>
    </citation>
    <scope>NUCLEOTIDE SEQUENCE</scope>
    <source>
        <strain evidence="1">CBS 123094</strain>
    </source>
</reference>
<evidence type="ECO:0000313" key="1">
    <source>
        <dbReference type="EMBL" id="KAF2007747.1"/>
    </source>
</evidence>
<organism evidence="1 2">
    <name type="scientific">Amniculicola lignicola CBS 123094</name>
    <dbReference type="NCBI Taxonomy" id="1392246"/>
    <lineage>
        <taxon>Eukaryota</taxon>
        <taxon>Fungi</taxon>
        <taxon>Dikarya</taxon>
        <taxon>Ascomycota</taxon>
        <taxon>Pezizomycotina</taxon>
        <taxon>Dothideomycetes</taxon>
        <taxon>Pleosporomycetidae</taxon>
        <taxon>Pleosporales</taxon>
        <taxon>Amniculicolaceae</taxon>
        <taxon>Amniculicola</taxon>
    </lineage>
</organism>